<feature type="transmembrane region" description="Helical" evidence="10">
    <location>
        <begin position="164"/>
        <end position="186"/>
    </location>
</feature>
<evidence type="ECO:0000256" key="7">
    <source>
        <dbReference type="ARBA" id="ARBA00023180"/>
    </source>
</evidence>
<comment type="similarity">
    <text evidence="2 8">Belongs to the major facilitator superfamily. Sugar transporter (TC 2.A.1.1) family.</text>
</comment>
<dbReference type="PANTHER" id="PTHR48022">
    <property type="entry name" value="PLASTIDIC GLUCOSE TRANSPORTER 4"/>
    <property type="match status" value="1"/>
</dbReference>
<accession>A0AA35LYQ4</accession>
<evidence type="ECO:0000256" key="6">
    <source>
        <dbReference type="ARBA" id="ARBA00023136"/>
    </source>
</evidence>
<dbReference type="InterPro" id="IPR005829">
    <property type="entry name" value="Sugar_transporter_CS"/>
</dbReference>
<evidence type="ECO:0000256" key="5">
    <source>
        <dbReference type="ARBA" id="ARBA00022989"/>
    </source>
</evidence>
<dbReference type="PANTHER" id="PTHR48022:SF14">
    <property type="entry name" value="MAJOR FACILITATOR SUPERFAMILY (MFS) PROFILE DOMAIN-CONTAINING PROTEIN-RELATED"/>
    <property type="match status" value="1"/>
</dbReference>
<dbReference type="NCBIfam" id="TIGR00879">
    <property type="entry name" value="SP"/>
    <property type="match status" value="1"/>
</dbReference>
<keyword evidence="6 10" id="KW-0472">Membrane</keyword>
<feature type="transmembrane region" description="Helical" evidence="10">
    <location>
        <begin position="498"/>
        <end position="516"/>
    </location>
</feature>
<dbReference type="Gene3D" id="1.20.1250.20">
    <property type="entry name" value="MFS general substrate transporter like domains"/>
    <property type="match status" value="1"/>
</dbReference>
<proteinExistence type="inferred from homology"/>
<evidence type="ECO:0000256" key="1">
    <source>
        <dbReference type="ARBA" id="ARBA00004141"/>
    </source>
</evidence>
<evidence type="ECO:0000313" key="13">
    <source>
        <dbReference type="Proteomes" id="UP001160390"/>
    </source>
</evidence>
<dbReference type="InterPro" id="IPR003663">
    <property type="entry name" value="Sugar/inositol_transpt"/>
</dbReference>
<dbReference type="InterPro" id="IPR005828">
    <property type="entry name" value="MFS_sugar_transport-like"/>
</dbReference>
<feature type="transmembrane region" description="Helical" evidence="10">
    <location>
        <begin position="430"/>
        <end position="455"/>
    </location>
</feature>
<dbReference type="EMBL" id="CABFNP030000789">
    <property type="protein sequence ID" value="CAI6086767.1"/>
    <property type="molecule type" value="Genomic_DNA"/>
</dbReference>
<comment type="caution">
    <text evidence="12">The sequence shown here is derived from an EMBL/GenBank/DDBJ whole genome shotgun (WGS) entry which is preliminary data.</text>
</comment>
<protein>
    <recommendedName>
        <fullName evidence="11">Major facilitator superfamily (MFS) profile domain-containing protein</fullName>
    </recommendedName>
</protein>
<keyword evidence="4 10" id="KW-0812">Transmembrane</keyword>
<dbReference type="FunFam" id="1.20.1250.20:FF:000026">
    <property type="entry name" value="MFS quinate transporter QutD"/>
    <property type="match status" value="1"/>
</dbReference>
<dbReference type="PROSITE" id="PS50850">
    <property type="entry name" value="MFS"/>
    <property type="match status" value="1"/>
</dbReference>
<evidence type="ECO:0000256" key="10">
    <source>
        <dbReference type="SAM" id="Phobius"/>
    </source>
</evidence>
<keyword evidence="7" id="KW-0325">Glycoprotein</keyword>
<reference evidence="12" key="1">
    <citation type="submission" date="2023-01" db="EMBL/GenBank/DDBJ databases">
        <authorList>
            <person name="Piombo E."/>
        </authorList>
    </citation>
    <scope>NUCLEOTIDE SEQUENCE</scope>
</reference>
<evidence type="ECO:0000256" key="9">
    <source>
        <dbReference type="SAM" id="MobiDB-lite"/>
    </source>
</evidence>
<dbReference type="InterPro" id="IPR020846">
    <property type="entry name" value="MFS_dom"/>
</dbReference>
<feature type="domain" description="Major facilitator superfamily (MFS) profile" evidence="11">
    <location>
        <begin position="70"/>
        <end position="520"/>
    </location>
</feature>
<evidence type="ECO:0000259" key="11">
    <source>
        <dbReference type="PROSITE" id="PS50850"/>
    </source>
</evidence>
<feature type="transmembrane region" description="Helical" evidence="10">
    <location>
        <begin position="231"/>
        <end position="252"/>
    </location>
</feature>
<dbReference type="Proteomes" id="UP001160390">
    <property type="component" value="Unassembled WGS sequence"/>
</dbReference>
<organism evidence="12 13">
    <name type="scientific">Clonostachys chloroleuca</name>
    <dbReference type="NCBI Taxonomy" id="1926264"/>
    <lineage>
        <taxon>Eukaryota</taxon>
        <taxon>Fungi</taxon>
        <taxon>Dikarya</taxon>
        <taxon>Ascomycota</taxon>
        <taxon>Pezizomycotina</taxon>
        <taxon>Sordariomycetes</taxon>
        <taxon>Hypocreomycetidae</taxon>
        <taxon>Hypocreales</taxon>
        <taxon>Bionectriaceae</taxon>
        <taxon>Clonostachys</taxon>
    </lineage>
</organism>
<feature type="region of interest" description="Disordered" evidence="9">
    <location>
        <begin position="20"/>
        <end position="41"/>
    </location>
</feature>
<keyword evidence="3 8" id="KW-0813">Transport</keyword>
<sequence length="564" mass="61191">SLSRFDQHSHLVIMAGGLSKKATNAERPSVENVENPDQQAPIISFNPSEDVSYGRNGIMGILDSPYVCGAALLASLGGFSFGYDQGVISIINVMSQFHAVFPRAETAFGKSLMTAMLELGAFIGCIFMPALADKISRKKALVFVVVIFNIGAIMQTAAPNYEVLVAGRTIGGIGVGTLAMGAPIYISEVAPPNLRGTLLVLESISIVSGVVISFFITYGTRHMEGEIAFRLPFGLQMVGSTLLGIGILFFPYSPRWLALVDRSDDALKSLERLRRLPPTDSRIQAEHVGIITEVRVQRAVQSKKHPGKSWFQLEILGWLDLFRGPTLRRTYVAVGVAFFQQFSGINGFIYYAPTLFQSLGQSEEMSLVMSGVFNVLQLVAVIACFTIIDKVGRRPLAIWGALGGGIAWTVMAILSGLYSRDWSANPAAGWAAAAMAFLFVLIYGVSYSCLGWALPAEVYPNASRSKGVALATATVWICNFIVGIATPPMLEQIGYGTYIFFGAWCYIAVAWAYFLVPETKGKTLEQMDDVFNDSSAQEEREILQAQFAVEADLRKGSAVNVENA</sequence>
<dbReference type="InterPro" id="IPR050360">
    <property type="entry name" value="MFS_Sugar_Transporters"/>
</dbReference>
<feature type="transmembrane region" description="Helical" evidence="10">
    <location>
        <begin position="365"/>
        <end position="388"/>
    </location>
</feature>
<dbReference type="GO" id="GO:0016020">
    <property type="term" value="C:membrane"/>
    <property type="evidence" value="ECO:0007669"/>
    <property type="project" value="UniProtKB-SubCell"/>
</dbReference>
<dbReference type="AlphaFoldDB" id="A0AA35LYQ4"/>
<evidence type="ECO:0000256" key="8">
    <source>
        <dbReference type="RuleBase" id="RU003346"/>
    </source>
</evidence>
<dbReference type="PRINTS" id="PR00171">
    <property type="entry name" value="SUGRTRNSPORT"/>
</dbReference>
<feature type="transmembrane region" description="Helical" evidence="10">
    <location>
        <begin position="107"/>
        <end position="128"/>
    </location>
</feature>
<evidence type="ECO:0000313" key="12">
    <source>
        <dbReference type="EMBL" id="CAI6086767.1"/>
    </source>
</evidence>
<feature type="transmembrane region" description="Helical" evidence="10">
    <location>
        <begin position="198"/>
        <end position="219"/>
    </location>
</feature>
<dbReference type="SUPFAM" id="SSF103473">
    <property type="entry name" value="MFS general substrate transporter"/>
    <property type="match status" value="1"/>
</dbReference>
<dbReference type="Pfam" id="PF00083">
    <property type="entry name" value="Sugar_tr"/>
    <property type="match status" value="1"/>
</dbReference>
<keyword evidence="5 10" id="KW-1133">Transmembrane helix</keyword>
<feature type="non-terminal residue" evidence="12">
    <location>
        <position position="1"/>
    </location>
</feature>
<gene>
    <name evidence="12" type="ORF">CCHLO57077_00009822</name>
</gene>
<feature type="transmembrane region" description="Helical" evidence="10">
    <location>
        <begin position="395"/>
        <end position="418"/>
    </location>
</feature>
<evidence type="ECO:0000256" key="4">
    <source>
        <dbReference type="ARBA" id="ARBA00022692"/>
    </source>
</evidence>
<dbReference type="PROSITE" id="PS00217">
    <property type="entry name" value="SUGAR_TRANSPORT_2"/>
    <property type="match status" value="1"/>
</dbReference>
<evidence type="ECO:0000256" key="2">
    <source>
        <dbReference type="ARBA" id="ARBA00010992"/>
    </source>
</evidence>
<feature type="transmembrane region" description="Helical" evidence="10">
    <location>
        <begin position="331"/>
        <end position="353"/>
    </location>
</feature>
<feature type="transmembrane region" description="Helical" evidence="10">
    <location>
        <begin position="467"/>
        <end position="486"/>
    </location>
</feature>
<dbReference type="InterPro" id="IPR036259">
    <property type="entry name" value="MFS_trans_sf"/>
</dbReference>
<keyword evidence="13" id="KW-1185">Reference proteome</keyword>
<dbReference type="GO" id="GO:0005351">
    <property type="term" value="F:carbohydrate:proton symporter activity"/>
    <property type="evidence" value="ECO:0007669"/>
    <property type="project" value="TreeGrafter"/>
</dbReference>
<feature type="transmembrane region" description="Helical" evidence="10">
    <location>
        <begin position="140"/>
        <end position="158"/>
    </location>
</feature>
<comment type="subcellular location">
    <subcellularLocation>
        <location evidence="1">Membrane</location>
        <topology evidence="1">Multi-pass membrane protein</topology>
    </subcellularLocation>
</comment>
<evidence type="ECO:0000256" key="3">
    <source>
        <dbReference type="ARBA" id="ARBA00022448"/>
    </source>
</evidence>
<name>A0AA35LYQ4_9HYPO</name>